<dbReference type="Proteomes" id="UP000644749">
    <property type="component" value="Unassembled WGS sequence"/>
</dbReference>
<evidence type="ECO:0000256" key="11">
    <source>
        <dbReference type="PIRNR" id="PIRNR006268"/>
    </source>
</evidence>
<keyword evidence="14" id="KW-1185">Reference proteome</keyword>
<evidence type="ECO:0000256" key="9">
    <source>
        <dbReference type="ARBA" id="ARBA00031306"/>
    </source>
</evidence>
<proteinExistence type="inferred from homology"/>
<name>A0ABS1S9I1_9RHOB</name>
<evidence type="ECO:0000256" key="8">
    <source>
        <dbReference type="ARBA" id="ARBA00022842"/>
    </source>
</evidence>
<evidence type="ECO:0000256" key="1">
    <source>
        <dbReference type="ARBA" id="ARBA00001946"/>
    </source>
</evidence>
<gene>
    <name evidence="13" type="ORF">JL111_18110</name>
</gene>
<evidence type="ECO:0000256" key="10">
    <source>
        <dbReference type="ARBA" id="ARBA00048540"/>
    </source>
</evidence>
<dbReference type="InterPro" id="IPR024932">
    <property type="entry name" value="ApbE"/>
</dbReference>
<accession>A0ABS1S9I1</accession>
<dbReference type="PANTHER" id="PTHR30040:SF2">
    <property type="entry name" value="FAD:PROTEIN FMN TRANSFERASE"/>
    <property type="match status" value="1"/>
</dbReference>
<organism evidence="13 14">
    <name type="scientific">Paracoccus aerius</name>
    <dbReference type="NCBI Taxonomy" id="1915382"/>
    <lineage>
        <taxon>Bacteria</taxon>
        <taxon>Pseudomonadati</taxon>
        <taxon>Pseudomonadota</taxon>
        <taxon>Alphaproteobacteria</taxon>
        <taxon>Rhodobacterales</taxon>
        <taxon>Paracoccaceae</taxon>
        <taxon>Paracoccus</taxon>
    </lineage>
</organism>
<evidence type="ECO:0000256" key="3">
    <source>
        <dbReference type="ARBA" id="ARBA00016337"/>
    </source>
</evidence>
<keyword evidence="4 11" id="KW-0285">Flavoprotein</keyword>
<dbReference type="SUPFAM" id="SSF143631">
    <property type="entry name" value="ApbE-like"/>
    <property type="match status" value="1"/>
</dbReference>
<dbReference type="Gene3D" id="3.10.520.10">
    <property type="entry name" value="ApbE-like domains"/>
    <property type="match status" value="1"/>
</dbReference>
<dbReference type="InterPro" id="IPR003374">
    <property type="entry name" value="ApbE-like_sf"/>
</dbReference>
<dbReference type="GO" id="GO:0016740">
    <property type="term" value="F:transferase activity"/>
    <property type="evidence" value="ECO:0007669"/>
    <property type="project" value="UniProtKB-KW"/>
</dbReference>
<keyword evidence="12" id="KW-0732">Signal</keyword>
<dbReference type="EC" id="2.7.1.180" evidence="2 11"/>
<evidence type="ECO:0000256" key="4">
    <source>
        <dbReference type="ARBA" id="ARBA00022630"/>
    </source>
</evidence>
<evidence type="ECO:0000313" key="13">
    <source>
        <dbReference type="EMBL" id="MBL3675392.1"/>
    </source>
</evidence>
<feature type="chain" id="PRO_5045401895" description="FAD:protein FMN transferase" evidence="12">
    <location>
        <begin position="24"/>
        <end position="300"/>
    </location>
</feature>
<protein>
    <recommendedName>
        <fullName evidence="3 11">FAD:protein FMN transferase</fullName>
        <ecNumber evidence="2 11">2.7.1.180</ecNumber>
    </recommendedName>
    <alternativeName>
        <fullName evidence="9 11">Flavin transferase</fullName>
    </alternativeName>
</protein>
<dbReference type="RefSeq" id="WP_191312417.1">
    <property type="nucleotide sequence ID" value="NZ_BNCL01000022.1"/>
</dbReference>
<dbReference type="PROSITE" id="PS51318">
    <property type="entry name" value="TAT"/>
    <property type="match status" value="1"/>
</dbReference>
<comment type="catalytic activity">
    <reaction evidence="10 11">
        <text>L-threonyl-[protein] + FAD = FMN-L-threonyl-[protein] + AMP + H(+)</text>
        <dbReference type="Rhea" id="RHEA:36847"/>
        <dbReference type="Rhea" id="RHEA-COMP:11060"/>
        <dbReference type="Rhea" id="RHEA-COMP:11061"/>
        <dbReference type="ChEBI" id="CHEBI:15378"/>
        <dbReference type="ChEBI" id="CHEBI:30013"/>
        <dbReference type="ChEBI" id="CHEBI:57692"/>
        <dbReference type="ChEBI" id="CHEBI:74257"/>
        <dbReference type="ChEBI" id="CHEBI:456215"/>
        <dbReference type="EC" id="2.7.1.180"/>
    </reaction>
</comment>
<keyword evidence="5 11" id="KW-0808">Transferase</keyword>
<comment type="cofactor">
    <cofactor evidence="1">
        <name>Mg(2+)</name>
        <dbReference type="ChEBI" id="CHEBI:18420"/>
    </cofactor>
</comment>
<dbReference type="PANTHER" id="PTHR30040">
    <property type="entry name" value="THIAMINE BIOSYNTHESIS LIPOPROTEIN APBE"/>
    <property type="match status" value="1"/>
</dbReference>
<comment type="similarity">
    <text evidence="11">Belongs to the ApbE family.</text>
</comment>
<evidence type="ECO:0000256" key="5">
    <source>
        <dbReference type="ARBA" id="ARBA00022679"/>
    </source>
</evidence>
<dbReference type="EMBL" id="JAESHT010000023">
    <property type="protein sequence ID" value="MBL3675392.1"/>
    <property type="molecule type" value="Genomic_DNA"/>
</dbReference>
<dbReference type="PIRSF" id="PIRSF006268">
    <property type="entry name" value="ApbE"/>
    <property type="match status" value="1"/>
</dbReference>
<evidence type="ECO:0000256" key="6">
    <source>
        <dbReference type="ARBA" id="ARBA00022723"/>
    </source>
</evidence>
<keyword evidence="6 11" id="KW-0479">Metal-binding</keyword>
<reference evidence="13 14" key="1">
    <citation type="submission" date="2021-01" db="EMBL/GenBank/DDBJ databases">
        <title>011410 draft genome.</title>
        <authorList>
            <person name="Lang L."/>
        </authorList>
    </citation>
    <scope>NUCLEOTIDE SEQUENCE [LARGE SCALE GENOMIC DNA]</scope>
    <source>
        <strain evidence="13 14">KCTC 42845</strain>
    </source>
</reference>
<feature type="signal peptide" evidence="12">
    <location>
        <begin position="1"/>
        <end position="23"/>
    </location>
</feature>
<keyword evidence="7 11" id="KW-0274">FAD</keyword>
<evidence type="ECO:0000256" key="7">
    <source>
        <dbReference type="ARBA" id="ARBA00022827"/>
    </source>
</evidence>
<evidence type="ECO:0000256" key="12">
    <source>
        <dbReference type="SAM" id="SignalP"/>
    </source>
</evidence>
<dbReference type="Pfam" id="PF02424">
    <property type="entry name" value="ApbE"/>
    <property type="match status" value="1"/>
</dbReference>
<sequence>MTLTRRRFLTISAIAAILPGAFAAAPARHWTGQALGARASIRLDHPQAEEITARCLAEIDRLENILSLYRTDSALSRLNRDGRLDNPPFELLEILSLAGAVHHASGGAFDVTLQPLWAVWAEAAVQNRRPTRAERAAAVALGGWNDVALSPQAITLRPGMALTLNGIGQGYVADRVAALLEAEGLTNVLIDTGELRALGERRWPVRIQNGDSLSLSARALATSAPQATSFDANGQDGHILDPRTGRPVASPWTQVTVSAPSAALADALSTAACLTTDWSQLDALVTSFNDVQVEAVRPTF</sequence>
<dbReference type="InterPro" id="IPR006311">
    <property type="entry name" value="TAT_signal"/>
</dbReference>
<evidence type="ECO:0000256" key="2">
    <source>
        <dbReference type="ARBA" id="ARBA00011955"/>
    </source>
</evidence>
<keyword evidence="8 11" id="KW-0460">Magnesium</keyword>
<evidence type="ECO:0000313" key="14">
    <source>
        <dbReference type="Proteomes" id="UP000644749"/>
    </source>
</evidence>
<comment type="caution">
    <text evidence="13">The sequence shown here is derived from an EMBL/GenBank/DDBJ whole genome shotgun (WGS) entry which is preliminary data.</text>
</comment>